<accession>A0A1Y2MF03</accession>
<proteinExistence type="predicted"/>
<keyword evidence="2" id="KW-1185">Reference proteome</keyword>
<organism evidence="1 2">
    <name type="scientific">Epicoccum nigrum</name>
    <name type="common">Soil fungus</name>
    <name type="synonym">Epicoccum purpurascens</name>
    <dbReference type="NCBI Taxonomy" id="105696"/>
    <lineage>
        <taxon>Eukaryota</taxon>
        <taxon>Fungi</taxon>
        <taxon>Dikarya</taxon>
        <taxon>Ascomycota</taxon>
        <taxon>Pezizomycotina</taxon>
        <taxon>Dothideomycetes</taxon>
        <taxon>Pleosporomycetidae</taxon>
        <taxon>Pleosporales</taxon>
        <taxon>Pleosporineae</taxon>
        <taxon>Didymellaceae</taxon>
        <taxon>Epicoccum</taxon>
    </lineage>
</organism>
<evidence type="ECO:0000313" key="2">
    <source>
        <dbReference type="Proteomes" id="UP000193240"/>
    </source>
</evidence>
<dbReference type="AlphaFoldDB" id="A0A1Y2MF03"/>
<gene>
    <name evidence="1" type="ORF">B5807_00687</name>
</gene>
<dbReference type="InParanoid" id="A0A1Y2MF03"/>
<dbReference type="Proteomes" id="UP000193240">
    <property type="component" value="Unassembled WGS sequence"/>
</dbReference>
<dbReference type="EMBL" id="KZ107838">
    <property type="protein sequence ID" value="OSS54379.1"/>
    <property type="molecule type" value="Genomic_DNA"/>
</dbReference>
<name>A0A1Y2MF03_EPING</name>
<protein>
    <submittedName>
        <fullName evidence="1">Uncharacterized protein</fullName>
    </submittedName>
</protein>
<sequence length="112" mass="11873">MASSFSATREGTTQKKSQPVRLRLHEDAPLFASLIFLSDCALVVLELEECFLSIVICEASVADRGCIDSSAASSSAQVAAKATRQIYSLVVHNSGTSAQHNPGFNVAVVKLC</sequence>
<evidence type="ECO:0000313" key="1">
    <source>
        <dbReference type="EMBL" id="OSS54379.1"/>
    </source>
</evidence>
<reference evidence="1 2" key="1">
    <citation type="journal article" date="2017" name="Genome Announc.">
        <title>Genome sequence of the saprophytic ascomycete Epicoccum nigrum ICMP 19927 strain isolated from New Zealand.</title>
        <authorList>
            <person name="Fokin M."/>
            <person name="Fleetwood D."/>
            <person name="Weir B.S."/>
            <person name="Villas-Boas S.G."/>
        </authorList>
    </citation>
    <scope>NUCLEOTIDE SEQUENCE [LARGE SCALE GENOMIC DNA]</scope>
    <source>
        <strain evidence="1 2">ICMP 19927</strain>
    </source>
</reference>